<dbReference type="Pfam" id="PF13649">
    <property type="entry name" value="Methyltransf_25"/>
    <property type="match status" value="1"/>
</dbReference>
<keyword evidence="3" id="KW-1185">Reference proteome</keyword>
<accession>A0AA96V9H5</accession>
<dbReference type="InterPro" id="IPR041698">
    <property type="entry name" value="Methyltransf_25"/>
</dbReference>
<dbReference type="Proteomes" id="UP001302662">
    <property type="component" value="Chromosome"/>
</dbReference>
<dbReference type="CDD" id="cd02440">
    <property type="entry name" value="AdoMet_MTases"/>
    <property type="match status" value="1"/>
</dbReference>
<protein>
    <recommendedName>
        <fullName evidence="1">Methyltransferase domain-containing protein</fullName>
    </recommendedName>
</protein>
<dbReference type="KEGG" id="mees:MmiEs2_03070"/>
<sequence length="362" mass="40649">MKMSNLSSLFLKNLGIDASFYLTEDDFSSQRFLYAGIPQLEELVQLKKSGQFDFETVLLLHENNPMFDKNPADTDEFIRRNAQAAIAGFVMIERQPSASPDLPDTGNCLVFTSVVSDLETKCAFYAILPELISKSAVLNCPTYQLEISFEDLADDVFEYYSKNALAFFKESGQTVPPYDSVYSTARVSKAAATIQKIKQNPKVIASGREFIAPNMSVLEVCCGNGMSTLALYDENVTPICVDINEDDICIGLSHGVLKPEKTIIMDATALSKNLNSERFDTVIGFMIGTVYEFNKNIWFSIADESVKMLKPGGFLLFTLREKHEAEWIFDHLKENGIFGEIIDNRNDETNYDSWIYFAQKGI</sequence>
<proteinExistence type="predicted"/>
<dbReference type="EMBL" id="CP131062">
    <property type="protein sequence ID" value="WNY28125.1"/>
    <property type="molecule type" value="Genomic_DNA"/>
</dbReference>
<name>A0AA96V9H5_9EURY</name>
<evidence type="ECO:0000313" key="3">
    <source>
        <dbReference type="Proteomes" id="UP001302662"/>
    </source>
</evidence>
<evidence type="ECO:0000313" key="2">
    <source>
        <dbReference type="EMBL" id="WNY28125.1"/>
    </source>
</evidence>
<dbReference type="AlphaFoldDB" id="A0AA96V9H5"/>
<gene>
    <name evidence="2" type="ORF">MmiEs2_03070</name>
</gene>
<evidence type="ECO:0000259" key="1">
    <source>
        <dbReference type="Pfam" id="PF13649"/>
    </source>
</evidence>
<dbReference type="InterPro" id="IPR029063">
    <property type="entry name" value="SAM-dependent_MTases_sf"/>
</dbReference>
<dbReference type="RefSeq" id="WP_316559678.1">
    <property type="nucleotide sequence ID" value="NZ_CP131062.1"/>
</dbReference>
<dbReference type="Gene3D" id="3.40.50.150">
    <property type="entry name" value="Vaccinia Virus protein VP39"/>
    <property type="match status" value="1"/>
</dbReference>
<dbReference type="GeneID" id="85196758"/>
<reference evidence="2 3" key="1">
    <citation type="submission" date="2023-07" db="EMBL/GenBank/DDBJ databases">
        <title>Closed genome sequence of Methanimicrococcus sp. Es2.</title>
        <authorList>
            <person name="Protasov E."/>
            <person name="Platt K."/>
            <person name="Reeh H."/>
            <person name="Poehlein A."/>
            <person name="Daniel R."/>
            <person name="Brune A."/>
        </authorList>
    </citation>
    <scope>NUCLEOTIDE SEQUENCE [LARGE SCALE GENOMIC DNA]</scope>
    <source>
        <strain evidence="2 3">Es2</strain>
    </source>
</reference>
<organism evidence="2 3">
    <name type="scientific">Methanimicrococcus stummii</name>
    <dbReference type="NCBI Taxonomy" id="3028294"/>
    <lineage>
        <taxon>Archaea</taxon>
        <taxon>Methanobacteriati</taxon>
        <taxon>Methanobacteriota</taxon>
        <taxon>Stenosarchaea group</taxon>
        <taxon>Methanomicrobia</taxon>
        <taxon>Methanosarcinales</taxon>
        <taxon>Methanosarcinaceae</taxon>
        <taxon>Methanimicrococcus</taxon>
    </lineage>
</organism>
<feature type="domain" description="Methyltransferase" evidence="1">
    <location>
        <begin position="217"/>
        <end position="313"/>
    </location>
</feature>
<dbReference type="SUPFAM" id="SSF53335">
    <property type="entry name" value="S-adenosyl-L-methionine-dependent methyltransferases"/>
    <property type="match status" value="1"/>
</dbReference>